<organism evidence="2 3">
    <name type="scientific">Apiospora hydei</name>
    <dbReference type="NCBI Taxonomy" id="1337664"/>
    <lineage>
        <taxon>Eukaryota</taxon>
        <taxon>Fungi</taxon>
        <taxon>Dikarya</taxon>
        <taxon>Ascomycota</taxon>
        <taxon>Pezizomycotina</taxon>
        <taxon>Sordariomycetes</taxon>
        <taxon>Xylariomycetidae</taxon>
        <taxon>Amphisphaeriales</taxon>
        <taxon>Apiosporaceae</taxon>
        <taxon>Apiospora</taxon>
    </lineage>
</organism>
<sequence>MHFTALFLALVAAALTAALPTSKDYGDEYPDPPRKMRLSLSFFPHGPPKDEQEEWLDGCEEVCVDDLGISSKTCSMLCQSALLKAILDAA</sequence>
<proteinExistence type="predicted"/>
<evidence type="ECO:0000313" key="2">
    <source>
        <dbReference type="EMBL" id="KAK8065204.1"/>
    </source>
</evidence>
<dbReference type="RefSeq" id="XP_066661958.1">
    <property type="nucleotide sequence ID" value="XM_066816266.1"/>
</dbReference>
<gene>
    <name evidence="2" type="ORF">PG997_011951</name>
</gene>
<feature type="signal peptide" evidence="1">
    <location>
        <begin position="1"/>
        <end position="18"/>
    </location>
</feature>
<accession>A0ABR1V1Z4</accession>
<feature type="chain" id="PRO_5046813461" evidence="1">
    <location>
        <begin position="19"/>
        <end position="90"/>
    </location>
</feature>
<protein>
    <submittedName>
        <fullName evidence="2">Uncharacterized protein</fullName>
    </submittedName>
</protein>
<dbReference type="EMBL" id="JAQQWN010000009">
    <property type="protein sequence ID" value="KAK8065204.1"/>
    <property type="molecule type" value="Genomic_DNA"/>
</dbReference>
<keyword evidence="3" id="KW-1185">Reference proteome</keyword>
<evidence type="ECO:0000256" key="1">
    <source>
        <dbReference type="SAM" id="SignalP"/>
    </source>
</evidence>
<reference evidence="2 3" key="1">
    <citation type="submission" date="2023-01" db="EMBL/GenBank/DDBJ databases">
        <title>Analysis of 21 Apiospora genomes using comparative genomics revels a genus with tremendous synthesis potential of carbohydrate active enzymes and secondary metabolites.</title>
        <authorList>
            <person name="Sorensen T."/>
        </authorList>
    </citation>
    <scope>NUCLEOTIDE SEQUENCE [LARGE SCALE GENOMIC DNA]</scope>
    <source>
        <strain evidence="2 3">CBS 114990</strain>
    </source>
</reference>
<dbReference type="GeneID" id="92049326"/>
<keyword evidence="1" id="KW-0732">Signal</keyword>
<name>A0ABR1V1Z4_9PEZI</name>
<comment type="caution">
    <text evidence="2">The sequence shown here is derived from an EMBL/GenBank/DDBJ whole genome shotgun (WGS) entry which is preliminary data.</text>
</comment>
<evidence type="ECO:0000313" key="3">
    <source>
        <dbReference type="Proteomes" id="UP001433268"/>
    </source>
</evidence>
<dbReference type="Proteomes" id="UP001433268">
    <property type="component" value="Unassembled WGS sequence"/>
</dbReference>